<keyword evidence="1" id="KW-0812">Transmembrane</keyword>
<evidence type="ECO:0000313" key="7">
    <source>
        <dbReference type="Proteomes" id="UP000277896"/>
    </source>
</evidence>
<evidence type="ECO:0000313" key="3">
    <source>
        <dbReference type="EMBL" id="AYJ38390.1"/>
    </source>
</evidence>
<reference evidence="3 7" key="2">
    <citation type="submission" date="2018-10" db="EMBL/GenBank/DDBJ databases">
        <title>Genome seuquencing of Lactobacillus species.</title>
        <authorList>
            <person name="Baek C."/>
            <person name="Yi H."/>
        </authorList>
    </citation>
    <scope>NUCLEOTIDE SEQUENCE [LARGE SCALE GENOMIC DNA]</scope>
    <source>
        <strain evidence="3 7">DSM 10667</strain>
    </source>
</reference>
<dbReference type="Proteomes" id="UP000292648">
    <property type="component" value="Unassembled WGS sequence"/>
</dbReference>
<sequence length="107" mass="11946">MNKQLQYGGLLAVGMAGIAGGFSVGGLFKRLRRPTPNQILSQVKRAFLKEAPIEGSWIEMKKSPLQKFALRTDVYYGGITRYEDGQLVQYEFLADANTGSILDIYRL</sequence>
<proteinExistence type="predicted"/>
<dbReference type="KEGG" id="lpx:ASU28_05985"/>
<reference evidence="4 6" key="1">
    <citation type="submission" date="2017-04" db="EMBL/GenBank/DDBJ databases">
        <title>In vitro and in silico characterization of Lactobacillus paraplantarum D2-1, a starter culture for soymilk fermentation.</title>
        <authorList>
            <person name="Endo A."/>
            <person name="Sasaki F."/>
            <person name="Maeno S."/>
            <person name="Kanesaki Y."/>
            <person name="Kubota E."/>
            <person name="Torres G.A."/>
            <person name="Tomita S."/>
            <person name="Nakagawa J."/>
        </authorList>
    </citation>
    <scope>NUCLEOTIDE SEQUENCE [LARGE SCALE GENOMIC DNA]</scope>
    <source>
        <strain evidence="4 6">D2-1</strain>
    </source>
</reference>
<name>A0A098R7I3_9LACO</name>
<keyword evidence="6" id="KW-1185">Reference proteome</keyword>
<feature type="domain" description="PepSY" evidence="2">
    <location>
        <begin position="37"/>
        <end position="105"/>
    </location>
</feature>
<organism evidence="5 8">
    <name type="scientific">Lactiplantibacillus paraplantarum</name>
    <dbReference type="NCBI Taxonomy" id="60520"/>
    <lineage>
        <taxon>Bacteria</taxon>
        <taxon>Bacillati</taxon>
        <taxon>Bacillota</taxon>
        <taxon>Bacilli</taxon>
        <taxon>Lactobacillales</taxon>
        <taxon>Lactobacillaceae</taxon>
        <taxon>Lactiplantibacillus</taxon>
    </lineage>
</organism>
<evidence type="ECO:0000313" key="4">
    <source>
        <dbReference type="EMBL" id="GBF00525.1"/>
    </source>
</evidence>
<dbReference type="EMBL" id="SEHH01000053">
    <property type="protein sequence ID" value="TBX44479.1"/>
    <property type="molecule type" value="Genomic_DNA"/>
</dbReference>
<dbReference type="eggNOG" id="COG5584">
    <property type="taxonomic scope" value="Bacteria"/>
</dbReference>
<gene>
    <name evidence="5" type="ORF">EUZ87_06285</name>
    <name evidence="3" type="ORF">LP667_06015</name>
    <name evidence="4" type="ORF">LPPLD21_00025</name>
</gene>
<dbReference type="Proteomes" id="UP000236162">
    <property type="component" value="Unassembled WGS sequence"/>
</dbReference>
<evidence type="ECO:0000256" key="1">
    <source>
        <dbReference type="SAM" id="Phobius"/>
    </source>
</evidence>
<dbReference type="GeneID" id="89668876"/>
<accession>A0A098R7I3</accession>
<reference evidence="5 8" key="3">
    <citation type="submission" date="2019-01" db="EMBL/GenBank/DDBJ databases">
        <title>Draft genome sequence of Lactobacillus paraplantarum OSY-TC318, a Producer of the novel lantibiotic Paraplantaracin TC318.</title>
        <authorList>
            <person name="Hussein W.E."/>
            <person name="Huang E."/>
            <person name="Yousef A.E."/>
        </authorList>
    </citation>
    <scope>NUCLEOTIDE SEQUENCE [LARGE SCALE GENOMIC DNA]</scope>
    <source>
        <strain evidence="5 8">OSY-TC318</strain>
    </source>
</reference>
<evidence type="ECO:0000313" key="5">
    <source>
        <dbReference type="EMBL" id="TBX44479.1"/>
    </source>
</evidence>
<keyword evidence="1" id="KW-1133">Transmembrane helix</keyword>
<dbReference type="HOGENOM" id="CLU_158531_0_0_9"/>
<keyword evidence="1" id="KW-0472">Membrane</keyword>
<dbReference type="EMBL" id="CP032744">
    <property type="protein sequence ID" value="AYJ38390.1"/>
    <property type="molecule type" value="Genomic_DNA"/>
</dbReference>
<evidence type="ECO:0000313" key="6">
    <source>
        <dbReference type="Proteomes" id="UP000236162"/>
    </source>
</evidence>
<dbReference type="Proteomes" id="UP000277896">
    <property type="component" value="Chromosome"/>
</dbReference>
<dbReference type="InterPro" id="IPR025711">
    <property type="entry name" value="PepSY"/>
</dbReference>
<dbReference type="AlphaFoldDB" id="A0A098R7I3"/>
<feature type="transmembrane region" description="Helical" evidence="1">
    <location>
        <begin position="6"/>
        <end position="28"/>
    </location>
</feature>
<dbReference type="EMBL" id="BDOR01000001">
    <property type="protein sequence ID" value="GBF00525.1"/>
    <property type="molecule type" value="Genomic_DNA"/>
</dbReference>
<evidence type="ECO:0000313" key="8">
    <source>
        <dbReference type="Proteomes" id="UP000292648"/>
    </source>
</evidence>
<protein>
    <submittedName>
        <fullName evidence="4">Membrane protein</fullName>
    </submittedName>
</protein>
<dbReference type="Pfam" id="PF03413">
    <property type="entry name" value="PepSY"/>
    <property type="match status" value="1"/>
</dbReference>
<evidence type="ECO:0000259" key="2">
    <source>
        <dbReference type="Pfam" id="PF03413"/>
    </source>
</evidence>
<dbReference type="RefSeq" id="WP_003640256.1">
    <property type="nucleotide sequence ID" value="NZ_AVAI01000127.1"/>
</dbReference>